<comment type="caution">
    <text evidence="1">The sequence shown here is derived from an EMBL/GenBank/DDBJ whole genome shotgun (WGS) entry which is preliminary data.</text>
</comment>
<dbReference type="Proteomes" id="UP000238730">
    <property type="component" value="Unassembled WGS sequence"/>
</dbReference>
<dbReference type="OrthoDB" id="5793379at2"/>
<evidence type="ECO:0000313" key="2">
    <source>
        <dbReference type="Proteomes" id="UP000238730"/>
    </source>
</evidence>
<accession>A0A2S7VI60</accession>
<gene>
    <name evidence="1" type="ORF">BTO08_16555</name>
</gene>
<reference evidence="1 2" key="1">
    <citation type="submission" date="2016-12" db="EMBL/GenBank/DDBJ databases">
        <title>Diversity of luminous bacteria.</title>
        <authorList>
            <person name="Yoshizawa S."/>
            <person name="Kogure K."/>
        </authorList>
    </citation>
    <scope>NUCLEOTIDE SEQUENCE [LARGE SCALE GENOMIC DNA]</scope>
    <source>
        <strain evidence="1 2">LC1-200</strain>
    </source>
</reference>
<proteinExistence type="predicted"/>
<dbReference type="Gene3D" id="3.50.50.60">
    <property type="entry name" value="FAD/NAD(P)-binding domain"/>
    <property type="match status" value="1"/>
</dbReference>
<name>A0A2S7VI60_PHOAN</name>
<dbReference type="InterPro" id="IPR036188">
    <property type="entry name" value="FAD/NAD-bd_sf"/>
</dbReference>
<organism evidence="1 2">
    <name type="scientific">Photobacterium angustum</name>
    <dbReference type="NCBI Taxonomy" id="661"/>
    <lineage>
        <taxon>Bacteria</taxon>
        <taxon>Pseudomonadati</taxon>
        <taxon>Pseudomonadota</taxon>
        <taxon>Gammaproteobacteria</taxon>
        <taxon>Vibrionales</taxon>
        <taxon>Vibrionaceae</taxon>
        <taxon>Photobacterium</taxon>
    </lineage>
</organism>
<evidence type="ECO:0000313" key="1">
    <source>
        <dbReference type="EMBL" id="PQJ61876.1"/>
    </source>
</evidence>
<dbReference type="Pfam" id="PF05834">
    <property type="entry name" value="Lycopene_cycl"/>
    <property type="match status" value="1"/>
</dbReference>
<sequence>MKVNVAILGAGCAGLALARCLKEQGFSGSVSLLESRQCYENDRTWCYWAKPDSQWHKMAQYRWQQCLFSSLNDAQHIHYYDSTSYCCLPAENYYDFCLQQLDSANVSLKMEVEVVSVSPTRSQSWLVETTSGNLEADIVIDTRPRPCEAILYQSFLGYEVTLSRPIFAPDTVRLMCNMHGDSQCMRFYYILPFSPWHILIEPTVFHRYPLNPDLLKDDLQSALRAEDIEIESIIRRESAILPMGQTHLEGSVLVKGGIAGGALRASSGYGFLRIQAWALACSQSIITKQKAFSHQQHHLQARMDHLFLNVIKHNPVDGPDYFIRMASQLNGDQFSAFMSDEAGMKEWMQVISALPKWPFIKEVMAGG</sequence>
<dbReference type="RefSeq" id="WP_105061724.1">
    <property type="nucleotide sequence ID" value="NZ_MSCJ01000003.1"/>
</dbReference>
<dbReference type="AlphaFoldDB" id="A0A2S7VI60"/>
<dbReference type="EMBL" id="MSCJ01000003">
    <property type="protein sequence ID" value="PQJ61876.1"/>
    <property type="molecule type" value="Genomic_DNA"/>
</dbReference>
<dbReference type="SUPFAM" id="SSF51905">
    <property type="entry name" value="FAD/NAD(P)-binding domain"/>
    <property type="match status" value="1"/>
</dbReference>
<protein>
    <submittedName>
        <fullName evidence="1">Lycopene cyclase</fullName>
    </submittedName>
</protein>